<dbReference type="EMBL" id="FNDE01000003">
    <property type="protein sequence ID" value="SDG80588.1"/>
    <property type="molecule type" value="Genomic_DNA"/>
</dbReference>
<dbReference type="EMBL" id="CP080764">
    <property type="protein sequence ID" value="QYY44182.1"/>
    <property type="molecule type" value="Genomic_DNA"/>
</dbReference>
<evidence type="ECO:0000313" key="3">
    <source>
        <dbReference type="EMBL" id="SDG80588.1"/>
    </source>
</evidence>
<dbReference type="InterPro" id="IPR010773">
    <property type="entry name" value="Mycophage_PG1_Gp7"/>
</dbReference>
<keyword evidence="5" id="KW-1185">Reference proteome</keyword>
<dbReference type="OrthoDB" id="4722315at2"/>
<sequence>MPELSWIHLVILIFASFRLTHLLVFDEITSFIRAPFLAITHEEDVDGQTIQHIEIKGTGLRRLIGKLLSCYWCVGIWSAALVVTLYWFLPASFIFLVILAIAGAAALIESKT</sequence>
<keyword evidence="1" id="KW-1133">Transmembrane helix</keyword>
<gene>
    <name evidence="2" type="ORF">K3F53_08390</name>
    <name evidence="3" type="ORF">SAMN04489735_100372</name>
</gene>
<keyword evidence="1" id="KW-0812">Transmembrane</keyword>
<accession>A0A1G7X8R6</accession>
<evidence type="ECO:0000313" key="4">
    <source>
        <dbReference type="Proteomes" id="UP000198956"/>
    </source>
</evidence>
<evidence type="ECO:0000313" key="2">
    <source>
        <dbReference type="EMBL" id="QYY44182.1"/>
    </source>
</evidence>
<organism evidence="3 4">
    <name type="scientific">Aneurinibacillus thermoaerophilus</name>
    <dbReference type="NCBI Taxonomy" id="143495"/>
    <lineage>
        <taxon>Bacteria</taxon>
        <taxon>Bacillati</taxon>
        <taxon>Bacillota</taxon>
        <taxon>Bacilli</taxon>
        <taxon>Bacillales</taxon>
        <taxon>Paenibacillaceae</taxon>
        <taxon>Aneurinibacillus group</taxon>
        <taxon>Aneurinibacillus</taxon>
    </lineage>
</organism>
<reference evidence="3 4" key="1">
    <citation type="submission" date="2016-10" db="EMBL/GenBank/DDBJ databases">
        <authorList>
            <person name="de Groot N.N."/>
        </authorList>
    </citation>
    <scope>NUCLEOTIDE SEQUENCE [LARGE SCALE GENOMIC DNA]</scope>
    <source>
        <strain evidence="3 4">L 420-91</strain>
    </source>
</reference>
<dbReference type="Pfam" id="PF07098">
    <property type="entry name" value="DUF1360"/>
    <property type="match status" value="1"/>
</dbReference>
<proteinExistence type="predicted"/>
<dbReference type="Proteomes" id="UP000198956">
    <property type="component" value="Unassembled WGS sequence"/>
</dbReference>
<dbReference type="Proteomes" id="UP000826616">
    <property type="component" value="Chromosome"/>
</dbReference>
<dbReference type="GeneID" id="97141386"/>
<protein>
    <submittedName>
        <fullName evidence="2">DUF1360 domain-containing protein</fullName>
    </submittedName>
</protein>
<dbReference type="AlphaFoldDB" id="A0A1G7X8R6"/>
<evidence type="ECO:0000256" key="1">
    <source>
        <dbReference type="SAM" id="Phobius"/>
    </source>
</evidence>
<feature type="transmembrane region" description="Helical" evidence="1">
    <location>
        <begin position="63"/>
        <end position="80"/>
    </location>
</feature>
<feature type="transmembrane region" description="Helical" evidence="1">
    <location>
        <begin position="86"/>
        <end position="108"/>
    </location>
</feature>
<feature type="transmembrane region" description="Helical" evidence="1">
    <location>
        <begin position="6"/>
        <end position="25"/>
    </location>
</feature>
<name>A0A1G7X8R6_ANETH</name>
<evidence type="ECO:0000313" key="5">
    <source>
        <dbReference type="Proteomes" id="UP000826616"/>
    </source>
</evidence>
<reference evidence="2 5" key="2">
    <citation type="submission" date="2021-08" db="EMBL/GenBank/DDBJ databases">
        <title>Complete genome sequence of the strain Aneurinibacillus thermoaerophilus CCM 8960.</title>
        <authorList>
            <person name="Musilova J."/>
            <person name="Kourilova X."/>
            <person name="Pernicova I."/>
            <person name="Bezdicek M."/>
            <person name="Lengerova M."/>
            <person name="Obruca S."/>
            <person name="Sedlar K."/>
        </authorList>
    </citation>
    <scope>NUCLEOTIDE SEQUENCE [LARGE SCALE GENOMIC DNA]</scope>
    <source>
        <strain evidence="2 5">CCM 8960</strain>
    </source>
</reference>
<dbReference type="RefSeq" id="WP_057898989.1">
    <property type="nucleotide sequence ID" value="NZ_CP080764.1"/>
</dbReference>
<keyword evidence="1" id="KW-0472">Membrane</keyword>